<dbReference type="AlphaFoldDB" id="A0A174WX84"/>
<proteinExistence type="predicted"/>
<evidence type="ECO:0000313" key="1">
    <source>
        <dbReference type="EMBL" id="CUO19679.1"/>
    </source>
</evidence>
<organism evidence="1 2">
    <name type="scientific">Phocaeicola vulgatus</name>
    <name type="common">Bacteroides vulgatus</name>
    <dbReference type="NCBI Taxonomy" id="821"/>
    <lineage>
        <taxon>Bacteria</taxon>
        <taxon>Pseudomonadati</taxon>
        <taxon>Bacteroidota</taxon>
        <taxon>Bacteroidia</taxon>
        <taxon>Bacteroidales</taxon>
        <taxon>Bacteroidaceae</taxon>
        <taxon>Phocaeicola</taxon>
    </lineage>
</organism>
<protein>
    <submittedName>
        <fullName evidence="1">Uncharacterized protein</fullName>
    </submittedName>
</protein>
<reference evidence="1 2" key="1">
    <citation type="submission" date="2015-09" db="EMBL/GenBank/DDBJ databases">
        <authorList>
            <consortium name="Pathogen Informatics"/>
        </authorList>
    </citation>
    <scope>NUCLEOTIDE SEQUENCE [LARGE SCALE GENOMIC DNA]</scope>
    <source>
        <strain evidence="1 2">2789STDY5834842</strain>
    </source>
</reference>
<sequence length="30" mass="3650">MHIFEKISQKYALYELNFVPLYSKTVMKNN</sequence>
<accession>A0A174WX84</accession>
<dbReference type="EMBL" id="CYZI01000006">
    <property type="protein sequence ID" value="CUO19679.1"/>
    <property type="molecule type" value="Genomic_DNA"/>
</dbReference>
<name>A0A174WX84_PHOVU</name>
<dbReference type="Proteomes" id="UP000095333">
    <property type="component" value="Unassembled WGS sequence"/>
</dbReference>
<evidence type="ECO:0000313" key="2">
    <source>
        <dbReference type="Proteomes" id="UP000095333"/>
    </source>
</evidence>
<gene>
    <name evidence="1" type="ORF">ERS852457_01518</name>
</gene>